<accession>A0A158KY27</accession>
<reference evidence="1" key="1">
    <citation type="submission" date="2016-01" db="EMBL/GenBank/DDBJ databases">
        <authorList>
            <person name="Peeters C."/>
        </authorList>
    </citation>
    <scope>NUCLEOTIDE SEQUENCE [LARGE SCALE GENOMIC DNA]</scope>
    <source>
        <strain evidence="1">LMG 22940</strain>
    </source>
</reference>
<evidence type="ECO:0000313" key="1">
    <source>
        <dbReference type="EMBL" id="SAL85865.1"/>
    </source>
</evidence>
<dbReference type="Proteomes" id="UP000054770">
    <property type="component" value="Unassembled WGS sequence"/>
</dbReference>
<gene>
    <name evidence="1" type="ORF">AWB68_07830</name>
</gene>
<comment type="caution">
    <text evidence="1">The sequence shown here is derived from an EMBL/GenBank/DDBJ whole genome shotgun (WGS) entry which is preliminary data.</text>
</comment>
<sequence length="43" mass="4688">MFDRSLYDAPSRPLRPSMAIWQRCGSKDGQALAATCLAMLSDG</sequence>
<protein>
    <submittedName>
        <fullName evidence="1">Uncharacterized protein</fullName>
    </submittedName>
</protein>
<dbReference type="EMBL" id="FCON02000203">
    <property type="protein sequence ID" value="SAL85865.1"/>
    <property type="molecule type" value="Genomic_DNA"/>
</dbReference>
<name>A0A158KY27_9BURK</name>
<organism evidence="1 2">
    <name type="scientific">Caballeronia choica</name>
    <dbReference type="NCBI Taxonomy" id="326476"/>
    <lineage>
        <taxon>Bacteria</taxon>
        <taxon>Pseudomonadati</taxon>
        <taxon>Pseudomonadota</taxon>
        <taxon>Betaproteobacteria</taxon>
        <taxon>Burkholderiales</taxon>
        <taxon>Burkholderiaceae</taxon>
        <taxon>Caballeronia</taxon>
    </lineage>
</organism>
<evidence type="ECO:0000313" key="2">
    <source>
        <dbReference type="Proteomes" id="UP000054770"/>
    </source>
</evidence>
<proteinExistence type="predicted"/>
<keyword evidence="2" id="KW-1185">Reference proteome</keyword>
<dbReference type="AlphaFoldDB" id="A0A158KY27"/>